<comment type="caution">
    <text evidence="3">The sequence shown here is derived from an EMBL/GenBank/DDBJ whole genome shotgun (WGS) entry which is preliminary data.</text>
</comment>
<accession>A0AAV9BB86</accession>
<dbReference type="PANTHER" id="PTHR47864">
    <property type="entry name" value="TRANSMEMBRANE PROTEIN"/>
    <property type="match status" value="1"/>
</dbReference>
<sequence length="230" mass="26233">MRHSSGFGWDRNTKKFTADPEVWEEFFKNRPKARHLQTETIADYESLMAVFGSGSASGHTTVGLCDIGNDATPYSLEQNDDTSVHSGEDHYTSEVGIDGLNYDFESQSFLSNEETVTPPPQNTSTNKKRRIEKAEINNSNKGSASVERLDTLNRGIDRIATSFEHMQSLMQKRDKSFDCWDAIKETPDLDEITLFRAFDLLKSRGAKELFVKMTPVERKRWILFKLGMFE</sequence>
<dbReference type="InterPro" id="IPR056253">
    <property type="entry name" value="At2g29880-like_C"/>
</dbReference>
<protein>
    <recommendedName>
        <fullName evidence="2">At2g29880-like C-terminal domain-containing protein</fullName>
    </recommendedName>
</protein>
<proteinExistence type="predicted"/>
<dbReference type="Proteomes" id="UP001179952">
    <property type="component" value="Unassembled WGS sequence"/>
</dbReference>
<reference evidence="3" key="1">
    <citation type="journal article" date="2023" name="Nat. Commun.">
        <title>Diploid and tetraploid genomes of Acorus and the evolution of monocots.</title>
        <authorList>
            <person name="Ma L."/>
            <person name="Liu K.W."/>
            <person name="Li Z."/>
            <person name="Hsiao Y.Y."/>
            <person name="Qi Y."/>
            <person name="Fu T."/>
            <person name="Tang G.D."/>
            <person name="Zhang D."/>
            <person name="Sun W.H."/>
            <person name="Liu D.K."/>
            <person name="Li Y."/>
            <person name="Chen G.Z."/>
            <person name="Liu X.D."/>
            <person name="Liao X.Y."/>
            <person name="Jiang Y.T."/>
            <person name="Yu X."/>
            <person name="Hao Y."/>
            <person name="Huang J."/>
            <person name="Zhao X.W."/>
            <person name="Ke S."/>
            <person name="Chen Y.Y."/>
            <person name="Wu W.L."/>
            <person name="Hsu J.L."/>
            <person name="Lin Y.F."/>
            <person name="Huang M.D."/>
            <person name="Li C.Y."/>
            <person name="Huang L."/>
            <person name="Wang Z.W."/>
            <person name="Zhao X."/>
            <person name="Zhong W.Y."/>
            <person name="Peng D.H."/>
            <person name="Ahmad S."/>
            <person name="Lan S."/>
            <person name="Zhang J.S."/>
            <person name="Tsai W.C."/>
            <person name="Van de Peer Y."/>
            <person name="Liu Z.J."/>
        </authorList>
    </citation>
    <scope>NUCLEOTIDE SEQUENCE</scope>
    <source>
        <strain evidence="3">SCP</strain>
    </source>
</reference>
<reference evidence="3" key="2">
    <citation type="submission" date="2023-06" db="EMBL/GenBank/DDBJ databases">
        <authorList>
            <person name="Ma L."/>
            <person name="Liu K.-W."/>
            <person name="Li Z."/>
            <person name="Hsiao Y.-Y."/>
            <person name="Qi Y."/>
            <person name="Fu T."/>
            <person name="Tang G."/>
            <person name="Zhang D."/>
            <person name="Sun W.-H."/>
            <person name="Liu D.-K."/>
            <person name="Li Y."/>
            <person name="Chen G.-Z."/>
            <person name="Liu X.-D."/>
            <person name="Liao X.-Y."/>
            <person name="Jiang Y.-T."/>
            <person name="Yu X."/>
            <person name="Hao Y."/>
            <person name="Huang J."/>
            <person name="Zhao X.-W."/>
            <person name="Ke S."/>
            <person name="Chen Y.-Y."/>
            <person name="Wu W.-L."/>
            <person name="Hsu J.-L."/>
            <person name="Lin Y.-F."/>
            <person name="Huang M.-D."/>
            <person name="Li C.-Y."/>
            <person name="Huang L."/>
            <person name="Wang Z.-W."/>
            <person name="Zhao X."/>
            <person name="Zhong W.-Y."/>
            <person name="Peng D.-H."/>
            <person name="Ahmad S."/>
            <person name="Lan S."/>
            <person name="Zhang J.-S."/>
            <person name="Tsai W.-C."/>
            <person name="Van De Peer Y."/>
            <person name="Liu Z.-J."/>
        </authorList>
    </citation>
    <scope>NUCLEOTIDE SEQUENCE</scope>
    <source>
        <strain evidence="3">SCP</strain>
        <tissue evidence="3">Leaves</tissue>
    </source>
</reference>
<organism evidence="3 4">
    <name type="scientific">Acorus gramineus</name>
    <name type="common">Dwarf sweet flag</name>
    <dbReference type="NCBI Taxonomy" id="55184"/>
    <lineage>
        <taxon>Eukaryota</taxon>
        <taxon>Viridiplantae</taxon>
        <taxon>Streptophyta</taxon>
        <taxon>Embryophyta</taxon>
        <taxon>Tracheophyta</taxon>
        <taxon>Spermatophyta</taxon>
        <taxon>Magnoliopsida</taxon>
        <taxon>Liliopsida</taxon>
        <taxon>Acoraceae</taxon>
        <taxon>Acorus</taxon>
    </lineage>
</organism>
<keyword evidence="4" id="KW-1185">Reference proteome</keyword>
<dbReference type="EMBL" id="JAUJYN010000004">
    <property type="protein sequence ID" value="KAK1273678.1"/>
    <property type="molecule type" value="Genomic_DNA"/>
</dbReference>
<dbReference type="AlphaFoldDB" id="A0AAV9BB86"/>
<name>A0AAV9BB86_ACOGR</name>
<gene>
    <name evidence="3" type="ORF">QJS04_geneDACA010809</name>
</gene>
<feature type="domain" description="At2g29880-like C-terminal" evidence="2">
    <location>
        <begin position="179"/>
        <end position="225"/>
    </location>
</feature>
<evidence type="ECO:0000313" key="4">
    <source>
        <dbReference type="Proteomes" id="UP001179952"/>
    </source>
</evidence>
<dbReference type="InterPro" id="IPR055314">
    <property type="entry name" value="At2g29880-like"/>
</dbReference>
<dbReference type="Pfam" id="PF24769">
    <property type="entry name" value="At2g29880_C"/>
    <property type="match status" value="1"/>
</dbReference>
<dbReference type="PANTHER" id="PTHR47864:SF2">
    <property type="entry name" value="MYB_SANT-LIKE DNA-BINDING DOMAIN PROTEIN"/>
    <property type="match status" value="1"/>
</dbReference>
<evidence type="ECO:0000256" key="1">
    <source>
        <dbReference type="SAM" id="MobiDB-lite"/>
    </source>
</evidence>
<feature type="region of interest" description="Disordered" evidence="1">
    <location>
        <begin position="111"/>
        <end position="142"/>
    </location>
</feature>
<evidence type="ECO:0000313" key="3">
    <source>
        <dbReference type="EMBL" id="KAK1273678.1"/>
    </source>
</evidence>
<evidence type="ECO:0000259" key="2">
    <source>
        <dbReference type="Pfam" id="PF24769"/>
    </source>
</evidence>